<organism evidence="1 2">
    <name type="scientific">Thermoactinomyces vulgaris</name>
    <dbReference type="NCBI Taxonomy" id="2026"/>
    <lineage>
        <taxon>Bacteria</taxon>
        <taxon>Bacillati</taxon>
        <taxon>Bacillota</taxon>
        <taxon>Bacilli</taxon>
        <taxon>Bacillales</taxon>
        <taxon>Thermoactinomycetaceae</taxon>
        <taxon>Thermoactinomyces</taxon>
    </lineage>
</organism>
<comment type="caution">
    <text evidence="1">The sequence shown here is derived from an EMBL/GenBank/DDBJ whole genome shotgun (WGS) entry which is preliminary data.</text>
</comment>
<gene>
    <name evidence="1" type="ORF">I8U22_03985</name>
</gene>
<sequence length="48" mass="5385">MDVMVHVIQGSIGEYMLDSGLMQKVDLETYSRELIRILDQTVKAGGED</sequence>
<proteinExistence type="predicted"/>
<dbReference type="EMBL" id="JAECVU010000002">
    <property type="protein sequence ID" value="MBH8587980.1"/>
    <property type="molecule type" value="Genomic_DNA"/>
</dbReference>
<name>A0ABS0QFL3_THEVU</name>
<dbReference type="RefSeq" id="WP_156097769.1">
    <property type="nucleotide sequence ID" value="NZ_CP039710.1"/>
</dbReference>
<reference evidence="1 2" key="1">
    <citation type="submission" date="2020-12" db="EMBL/GenBank/DDBJ databases">
        <title>WGS of Thermoactinomyces spp.</title>
        <authorList>
            <person name="Cheng K."/>
        </authorList>
    </citation>
    <scope>NUCLEOTIDE SEQUENCE [LARGE SCALE GENOMIC DNA]</scope>
    <source>
        <strain evidence="2">CICC 10650\ACCC 41061</strain>
    </source>
</reference>
<dbReference type="Proteomes" id="UP000641910">
    <property type="component" value="Unassembled WGS sequence"/>
</dbReference>
<accession>A0ABS0QFL3</accession>
<keyword evidence="2" id="KW-1185">Reference proteome</keyword>
<evidence type="ECO:0000313" key="1">
    <source>
        <dbReference type="EMBL" id="MBH8587980.1"/>
    </source>
</evidence>
<evidence type="ECO:0000313" key="2">
    <source>
        <dbReference type="Proteomes" id="UP000641910"/>
    </source>
</evidence>
<protein>
    <submittedName>
        <fullName evidence="1">Uncharacterized protein</fullName>
    </submittedName>
</protein>